<dbReference type="EMBL" id="JAIQCV010000002">
    <property type="protein sequence ID" value="KAH1122967.1"/>
    <property type="molecule type" value="Genomic_DNA"/>
</dbReference>
<accession>A0A9D3WFD3</accession>
<proteinExistence type="predicted"/>
<protein>
    <submittedName>
        <fullName evidence="1">Uncharacterized protein</fullName>
    </submittedName>
</protein>
<evidence type="ECO:0000313" key="1">
    <source>
        <dbReference type="EMBL" id="KAH1122967.1"/>
    </source>
</evidence>
<evidence type="ECO:0000313" key="2">
    <source>
        <dbReference type="Proteomes" id="UP000828251"/>
    </source>
</evidence>
<reference evidence="1 2" key="1">
    <citation type="journal article" date="2021" name="Plant Biotechnol. J.">
        <title>Multi-omics assisted identification of the key and species-specific regulatory components of drought-tolerant mechanisms in Gossypium stocksii.</title>
        <authorList>
            <person name="Yu D."/>
            <person name="Ke L."/>
            <person name="Zhang D."/>
            <person name="Wu Y."/>
            <person name="Sun Y."/>
            <person name="Mei J."/>
            <person name="Sun J."/>
            <person name="Sun Y."/>
        </authorList>
    </citation>
    <scope>NUCLEOTIDE SEQUENCE [LARGE SCALE GENOMIC DNA]</scope>
    <source>
        <strain evidence="2">cv. E1</strain>
        <tissue evidence="1">Leaf</tissue>
    </source>
</reference>
<organism evidence="1 2">
    <name type="scientific">Gossypium stocksii</name>
    <dbReference type="NCBI Taxonomy" id="47602"/>
    <lineage>
        <taxon>Eukaryota</taxon>
        <taxon>Viridiplantae</taxon>
        <taxon>Streptophyta</taxon>
        <taxon>Embryophyta</taxon>
        <taxon>Tracheophyta</taxon>
        <taxon>Spermatophyta</taxon>
        <taxon>Magnoliopsida</taxon>
        <taxon>eudicotyledons</taxon>
        <taxon>Gunneridae</taxon>
        <taxon>Pentapetalae</taxon>
        <taxon>rosids</taxon>
        <taxon>malvids</taxon>
        <taxon>Malvales</taxon>
        <taxon>Malvaceae</taxon>
        <taxon>Malvoideae</taxon>
        <taxon>Gossypium</taxon>
    </lineage>
</organism>
<dbReference type="Proteomes" id="UP000828251">
    <property type="component" value="Unassembled WGS sequence"/>
</dbReference>
<dbReference type="AlphaFoldDB" id="A0A9D3WFD3"/>
<keyword evidence="2" id="KW-1185">Reference proteome</keyword>
<sequence>MGFSDRWIGWSIECVSIARAAILINGLVTKDVTSRNPGLEVLRLWLSVQGGRAYYSPYVVCWMDEVVFGWRDGILICASIRI</sequence>
<gene>
    <name evidence="1" type="ORF">J1N35_006127</name>
</gene>
<name>A0A9D3WFD3_9ROSI</name>
<dbReference type="OrthoDB" id="1932527at2759"/>
<comment type="caution">
    <text evidence="1">The sequence shown here is derived from an EMBL/GenBank/DDBJ whole genome shotgun (WGS) entry which is preliminary data.</text>
</comment>